<proteinExistence type="inferred from homology"/>
<evidence type="ECO:0000256" key="3">
    <source>
        <dbReference type="ARBA" id="ARBA00022525"/>
    </source>
</evidence>
<keyword evidence="3" id="KW-0964">Secreted</keyword>
<evidence type="ECO:0000256" key="2">
    <source>
        <dbReference type="ARBA" id="ARBA00005679"/>
    </source>
</evidence>
<keyword evidence="5" id="KW-0325">Glycoprotein</keyword>
<dbReference type="SUPFAM" id="SSF52833">
    <property type="entry name" value="Thioredoxin-like"/>
    <property type="match status" value="1"/>
</dbReference>
<protein>
    <recommendedName>
        <fullName evidence="10">Gamma-interferon-inducible lysosomal thiol reductase</fullName>
    </recommendedName>
</protein>
<dbReference type="EMBL" id="VVIM01000009">
    <property type="protein sequence ID" value="KAB0794251.1"/>
    <property type="molecule type" value="Genomic_DNA"/>
</dbReference>
<evidence type="ECO:0000313" key="8">
    <source>
        <dbReference type="EMBL" id="KAB0794251.1"/>
    </source>
</evidence>
<dbReference type="Pfam" id="PF03227">
    <property type="entry name" value="GILT"/>
    <property type="match status" value="1"/>
</dbReference>
<dbReference type="PANTHER" id="PTHR13234:SF8">
    <property type="entry name" value="GAMMA-INTERFERON-INDUCIBLE LYSOSOMAL THIOL REDUCTASE"/>
    <property type="match status" value="1"/>
</dbReference>
<dbReference type="AlphaFoldDB" id="A0A1Y1KJN7"/>
<organism evidence="7">
    <name type="scientific">Photinus pyralis</name>
    <name type="common">Common eastern firefly</name>
    <name type="synonym">Lampyris pyralis</name>
    <dbReference type="NCBI Taxonomy" id="7054"/>
    <lineage>
        <taxon>Eukaryota</taxon>
        <taxon>Metazoa</taxon>
        <taxon>Ecdysozoa</taxon>
        <taxon>Arthropoda</taxon>
        <taxon>Hexapoda</taxon>
        <taxon>Insecta</taxon>
        <taxon>Pterygota</taxon>
        <taxon>Neoptera</taxon>
        <taxon>Endopterygota</taxon>
        <taxon>Coleoptera</taxon>
        <taxon>Polyphaga</taxon>
        <taxon>Elateriformia</taxon>
        <taxon>Elateroidea</taxon>
        <taxon>Lampyridae</taxon>
        <taxon>Lampyrinae</taxon>
        <taxon>Photinus</taxon>
    </lineage>
</organism>
<evidence type="ECO:0008006" key="10">
    <source>
        <dbReference type="Google" id="ProtNLM"/>
    </source>
</evidence>
<comment type="subcellular location">
    <subcellularLocation>
        <location evidence="1">Secreted</location>
    </subcellularLocation>
</comment>
<dbReference type="InParanoid" id="A0A1Y1KJN7"/>
<evidence type="ECO:0000256" key="6">
    <source>
        <dbReference type="SAM" id="SignalP"/>
    </source>
</evidence>
<dbReference type="InterPro" id="IPR004911">
    <property type="entry name" value="Interferon-induced_GILT"/>
</dbReference>
<dbReference type="EMBL" id="GEZM01084788">
    <property type="protein sequence ID" value="JAV60681.1"/>
    <property type="molecule type" value="Transcribed_RNA"/>
</dbReference>
<reference evidence="7" key="1">
    <citation type="journal article" date="2016" name="Sci. Rep.">
        <title>Molecular characterization of firefly nuptial gifts: a multi-omics approach sheds light on postcopulatory sexual selection.</title>
        <authorList>
            <person name="Al-Wathiqui N."/>
            <person name="Fallon T.R."/>
            <person name="South A."/>
            <person name="Weng J.K."/>
            <person name="Lewis S.M."/>
        </authorList>
    </citation>
    <scope>NUCLEOTIDE SEQUENCE</scope>
</reference>
<dbReference type="PANTHER" id="PTHR13234">
    <property type="entry name" value="GAMMA-INTERFERON INDUCIBLE LYSOSOMAL THIOL REDUCTASE GILT"/>
    <property type="match status" value="1"/>
</dbReference>
<evidence type="ECO:0000256" key="5">
    <source>
        <dbReference type="ARBA" id="ARBA00023180"/>
    </source>
</evidence>
<dbReference type="GO" id="GO:0005576">
    <property type="term" value="C:extracellular region"/>
    <property type="evidence" value="ECO:0007669"/>
    <property type="project" value="UniProtKB-SubCell"/>
</dbReference>
<dbReference type="Proteomes" id="UP000327044">
    <property type="component" value="Unassembled WGS sequence"/>
</dbReference>
<accession>A0A1Y1KJN7</accession>
<name>A0A1Y1KJN7_PHOPY</name>
<evidence type="ECO:0000256" key="1">
    <source>
        <dbReference type="ARBA" id="ARBA00004613"/>
    </source>
</evidence>
<gene>
    <name evidence="8" type="ORF">PPYR_13871</name>
</gene>
<keyword evidence="4 6" id="KW-0732">Signal</keyword>
<evidence type="ECO:0000256" key="4">
    <source>
        <dbReference type="ARBA" id="ARBA00022729"/>
    </source>
</evidence>
<reference evidence="8" key="3">
    <citation type="submission" date="2019-08" db="EMBL/GenBank/DDBJ databases">
        <authorList>
            <consortium name="Photinus pyralis genome working group"/>
            <person name="Fallon T.R."/>
            <person name="Sander Lower S.E."/>
            <person name="Weng J.-K."/>
        </authorList>
    </citation>
    <scope>NUCLEOTIDE SEQUENCE</scope>
    <source>
        <strain evidence="8">1611_PpyrPB1</strain>
        <tissue evidence="8">Whole body</tissue>
    </source>
</reference>
<sequence length="203" mass="22342">MNLLFSVTFLIGVFHVSCEKLQVSVYYESLCPDSIRFITKQLQPAYKLIGSNLEVDLVPYGKASQYQQSGKWVFKCQHGPSECRGNMLQACGLATDKSQDQKVDFVYCVMKQWNPSGDQAIEQCSGKLGLKSDAIFQCANSAQGSDLLAKNGKQTHAVKPKITFIPTIVFNGVYSSANQSGALRNFLQTACDQFTDKPKGCNA</sequence>
<feature type="chain" id="PRO_5036029776" description="Gamma-interferon-inducible lysosomal thiol reductase" evidence="6">
    <location>
        <begin position="19"/>
        <end position="203"/>
    </location>
</feature>
<evidence type="ECO:0000313" key="9">
    <source>
        <dbReference type="Proteomes" id="UP000327044"/>
    </source>
</evidence>
<comment type="similarity">
    <text evidence="2">Belongs to the GILT family.</text>
</comment>
<dbReference type="Gene3D" id="3.40.30.10">
    <property type="entry name" value="Glutaredoxin"/>
    <property type="match status" value="1"/>
</dbReference>
<keyword evidence="9" id="KW-1185">Reference proteome</keyword>
<evidence type="ECO:0000313" key="7">
    <source>
        <dbReference type="EMBL" id="JAV60681.1"/>
    </source>
</evidence>
<dbReference type="InterPro" id="IPR036249">
    <property type="entry name" value="Thioredoxin-like_sf"/>
</dbReference>
<feature type="signal peptide" evidence="6">
    <location>
        <begin position="1"/>
        <end position="18"/>
    </location>
</feature>
<dbReference type="GO" id="GO:0016671">
    <property type="term" value="F:oxidoreductase activity, acting on a sulfur group of donors, disulfide as acceptor"/>
    <property type="evidence" value="ECO:0007669"/>
    <property type="project" value="InterPro"/>
</dbReference>
<reference evidence="8 9" key="2">
    <citation type="journal article" date="2018" name="Elife">
        <title>Firefly genomes illuminate parallel origins of bioluminescence in beetles.</title>
        <authorList>
            <person name="Fallon T.R."/>
            <person name="Lower S.E."/>
            <person name="Chang C.H."/>
            <person name="Bessho-Uehara M."/>
            <person name="Martin G.J."/>
            <person name="Bewick A.J."/>
            <person name="Behringer M."/>
            <person name="Debat H.J."/>
            <person name="Wong I."/>
            <person name="Day J.C."/>
            <person name="Suvorov A."/>
            <person name="Silva C.J."/>
            <person name="Stanger-Hall K.F."/>
            <person name="Hall D.W."/>
            <person name="Schmitz R.J."/>
            <person name="Nelson D.R."/>
            <person name="Lewis S.M."/>
            <person name="Shigenobu S."/>
            <person name="Bybee S.M."/>
            <person name="Larracuente A.M."/>
            <person name="Oba Y."/>
            <person name="Weng J.K."/>
        </authorList>
    </citation>
    <scope>NUCLEOTIDE SEQUENCE [LARGE SCALE GENOMIC DNA]</scope>
    <source>
        <strain evidence="8">1611_PpyrPB1</strain>
        <tissue evidence="8">Whole body</tissue>
    </source>
</reference>
<dbReference type="OrthoDB" id="958254at2759"/>